<evidence type="ECO:0000256" key="1">
    <source>
        <dbReference type="SAM" id="MobiDB-lite"/>
    </source>
</evidence>
<feature type="compositionally biased region" description="Acidic residues" evidence="1">
    <location>
        <begin position="61"/>
        <end position="73"/>
    </location>
</feature>
<dbReference type="GO" id="GO:0030686">
    <property type="term" value="C:90S preribosome"/>
    <property type="evidence" value="ECO:0007669"/>
    <property type="project" value="TreeGrafter"/>
</dbReference>
<dbReference type="AlphaFoldDB" id="A0AAD3YF04"/>
<dbReference type="Proteomes" id="UP001222932">
    <property type="component" value="Unassembled WGS sequence"/>
</dbReference>
<reference evidence="2" key="1">
    <citation type="journal article" date="2023" name="BMC Genomics">
        <title>Chromosome-level genome assemblies of Cutaneotrichosporon spp. (Trichosporonales, Basidiomycota) reveal imbalanced evolution between nucleotide sequences and chromosome synteny.</title>
        <authorList>
            <person name="Kobayashi Y."/>
            <person name="Kayamori A."/>
            <person name="Aoki K."/>
            <person name="Shiwa Y."/>
            <person name="Matsutani M."/>
            <person name="Fujita N."/>
            <person name="Sugita T."/>
            <person name="Iwasaki W."/>
            <person name="Tanaka N."/>
            <person name="Takashima M."/>
        </authorList>
    </citation>
    <scope>NUCLEOTIDE SEQUENCE</scope>
    <source>
        <strain evidence="2">HIS016</strain>
    </source>
</reference>
<accession>A0AAD3YF04</accession>
<dbReference type="GO" id="GO:0005634">
    <property type="term" value="C:nucleus"/>
    <property type="evidence" value="ECO:0007669"/>
    <property type="project" value="TreeGrafter"/>
</dbReference>
<name>A0AAD3YF04_9TREE</name>
<feature type="compositionally biased region" description="Acidic residues" evidence="1">
    <location>
        <begin position="12"/>
        <end position="48"/>
    </location>
</feature>
<dbReference type="Pfam" id="PF14617">
    <property type="entry name" value="CMS1"/>
    <property type="match status" value="1"/>
</dbReference>
<feature type="region of interest" description="Disordered" evidence="1">
    <location>
        <begin position="1"/>
        <end position="109"/>
    </location>
</feature>
<organism evidence="2 3">
    <name type="scientific">Cutaneotrichosporon spelunceum</name>
    <dbReference type="NCBI Taxonomy" id="1672016"/>
    <lineage>
        <taxon>Eukaryota</taxon>
        <taxon>Fungi</taxon>
        <taxon>Dikarya</taxon>
        <taxon>Basidiomycota</taxon>
        <taxon>Agaricomycotina</taxon>
        <taxon>Tremellomycetes</taxon>
        <taxon>Trichosporonales</taxon>
        <taxon>Trichosporonaceae</taxon>
        <taxon>Cutaneotrichosporon</taxon>
    </lineage>
</organism>
<feature type="compositionally biased region" description="Basic residues" evidence="1">
    <location>
        <begin position="79"/>
        <end position="94"/>
    </location>
</feature>
<evidence type="ECO:0000313" key="3">
    <source>
        <dbReference type="Proteomes" id="UP001222932"/>
    </source>
</evidence>
<dbReference type="PANTHER" id="PTHR24030">
    <property type="entry name" value="PROTEIN CMSS1"/>
    <property type="match status" value="1"/>
</dbReference>
<comment type="caution">
    <text evidence="2">The sequence shown here is derived from an EMBL/GenBank/DDBJ whole genome shotgun (WGS) entry which is preliminary data.</text>
</comment>
<gene>
    <name evidence="2" type="primary">cms1</name>
    <name evidence="2" type="ORF">CspeluHIS016_0801950</name>
</gene>
<feature type="compositionally biased region" description="Basic and acidic residues" evidence="1">
    <location>
        <begin position="1"/>
        <end position="11"/>
    </location>
</feature>
<protein>
    <recommendedName>
        <fullName evidence="4">Protein CMS1</fullName>
    </recommendedName>
</protein>
<evidence type="ECO:0008006" key="4">
    <source>
        <dbReference type="Google" id="ProtNLM"/>
    </source>
</evidence>
<proteinExistence type="predicted"/>
<evidence type="ECO:0000313" key="2">
    <source>
        <dbReference type="EMBL" id="GMK59589.1"/>
    </source>
</evidence>
<reference evidence="2" key="2">
    <citation type="submission" date="2023-06" db="EMBL/GenBank/DDBJ databases">
        <authorList>
            <person name="Kobayashi Y."/>
            <person name="Kayamori A."/>
            <person name="Aoki K."/>
            <person name="Shiwa Y."/>
            <person name="Fujita N."/>
            <person name="Sugita T."/>
            <person name="Iwasaki W."/>
            <person name="Tanaka N."/>
            <person name="Takashima M."/>
        </authorList>
    </citation>
    <scope>NUCLEOTIDE SEQUENCE</scope>
    <source>
        <strain evidence="2">HIS016</strain>
    </source>
</reference>
<dbReference type="EMBL" id="BTCM01000008">
    <property type="protein sequence ID" value="GMK59589.1"/>
    <property type="molecule type" value="Genomic_DNA"/>
</dbReference>
<keyword evidence="3" id="KW-1185">Reference proteome</keyword>
<dbReference type="InterPro" id="IPR032704">
    <property type="entry name" value="Cms1"/>
</dbReference>
<dbReference type="PANTHER" id="PTHR24030:SF0">
    <property type="entry name" value="PROTEIN CMSS1"/>
    <property type="match status" value="1"/>
</dbReference>
<sequence length="301" mass="32321">MARHPLAHEGGGDDLDDGLELDESMLASDDEGEEEVLEGDGWMTDDEEVVSKKRGRPEGEGGGDEQGVEDVGGDDDKARKKRRREKDKARRAAKRAAANGDEESADPATLGPDAVAALLLSSVRAAMPAATGMEIDDVAVDASSILEPVQPSGEGEYAGLLGRLNDALKDAPKKPKPGCPRVLILSLSGIRCADVVRAVRGVQRHGEVAKLFAKHFKFAEQVNYLAKTRVAIAVGTPARVAKLLAEGALKMTPQSVVLLDIGHRDSKKRSLLTLPEVRDELWRAFFRDARAALKPAKYAVF</sequence>